<dbReference type="PANTHER" id="PTHR31301">
    <property type="entry name" value="LOB DOMAIN-CONTAINING PROTEIN 4-RELATED"/>
    <property type="match status" value="1"/>
</dbReference>
<dbReference type="AlphaFoldDB" id="A0A9D4ZNJ0"/>
<feature type="compositionally biased region" description="Basic and acidic residues" evidence="2">
    <location>
        <begin position="7"/>
        <end position="17"/>
    </location>
</feature>
<accession>A0A9D4ZNJ0</accession>
<evidence type="ECO:0000313" key="5">
    <source>
        <dbReference type="Proteomes" id="UP000886520"/>
    </source>
</evidence>
<feature type="region of interest" description="Disordered" evidence="2">
    <location>
        <begin position="173"/>
        <end position="194"/>
    </location>
</feature>
<comment type="caution">
    <text evidence="4">The sequence shown here is derived from an EMBL/GenBank/DDBJ whole genome shotgun (WGS) entry which is preliminary data.</text>
</comment>
<organism evidence="4 5">
    <name type="scientific">Adiantum capillus-veneris</name>
    <name type="common">Maidenhair fern</name>
    <dbReference type="NCBI Taxonomy" id="13818"/>
    <lineage>
        <taxon>Eukaryota</taxon>
        <taxon>Viridiplantae</taxon>
        <taxon>Streptophyta</taxon>
        <taxon>Embryophyta</taxon>
        <taxon>Tracheophyta</taxon>
        <taxon>Polypodiopsida</taxon>
        <taxon>Polypodiidae</taxon>
        <taxon>Polypodiales</taxon>
        <taxon>Pteridineae</taxon>
        <taxon>Pteridaceae</taxon>
        <taxon>Vittarioideae</taxon>
        <taxon>Adiantum</taxon>
    </lineage>
</organism>
<gene>
    <name evidence="4" type="ORF">GOP47_0001906</name>
</gene>
<dbReference type="OrthoDB" id="1927167at2759"/>
<dbReference type="Pfam" id="PF03195">
    <property type="entry name" value="LOB"/>
    <property type="match status" value="1"/>
</dbReference>
<reference evidence="4" key="1">
    <citation type="submission" date="2021-01" db="EMBL/GenBank/DDBJ databases">
        <title>Adiantum capillus-veneris genome.</title>
        <authorList>
            <person name="Fang Y."/>
            <person name="Liao Q."/>
        </authorList>
    </citation>
    <scope>NUCLEOTIDE SEQUENCE</scope>
    <source>
        <strain evidence="4">H3</strain>
        <tissue evidence="4">Leaf</tissue>
    </source>
</reference>
<dbReference type="PANTHER" id="PTHR31301:SF87">
    <property type="entry name" value="LOB DOMAIN-CONTAINING PROTEIN 15"/>
    <property type="match status" value="1"/>
</dbReference>
<dbReference type="Proteomes" id="UP000886520">
    <property type="component" value="Chromosome 2"/>
</dbReference>
<feature type="domain" description="LOB" evidence="3">
    <location>
        <begin position="41"/>
        <end position="142"/>
    </location>
</feature>
<feature type="region of interest" description="Disordered" evidence="2">
    <location>
        <begin position="1"/>
        <end position="33"/>
    </location>
</feature>
<feature type="compositionally biased region" description="Polar residues" evidence="2">
    <location>
        <begin position="182"/>
        <end position="194"/>
    </location>
</feature>
<protein>
    <recommendedName>
        <fullName evidence="3">LOB domain-containing protein</fullName>
    </recommendedName>
</protein>
<feature type="compositionally biased region" description="Polar residues" evidence="2">
    <location>
        <begin position="18"/>
        <end position="33"/>
    </location>
</feature>
<name>A0A9D4ZNJ0_ADICA</name>
<dbReference type="PROSITE" id="PS50891">
    <property type="entry name" value="LOB"/>
    <property type="match status" value="1"/>
</dbReference>
<keyword evidence="5" id="KW-1185">Reference proteome</keyword>
<proteinExistence type="inferred from homology"/>
<evidence type="ECO:0000256" key="1">
    <source>
        <dbReference type="ARBA" id="ARBA00005474"/>
    </source>
</evidence>
<evidence type="ECO:0000256" key="2">
    <source>
        <dbReference type="SAM" id="MobiDB-lite"/>
    </source>
</evidence>
<dbReference type="EMBL" id="JABFUD020000003">
    <property type="protein sequence ID" value="KAI5082163.1"/>
    <property type="molecule type" value="Genomic_DNA"/>
</dbReference>
<comment type="similarity">
    <text evidence="1">Belongs to the LOB domain-containing protein family.</text>
</comment>
<sequence>MNMQSRSGDETRTRESSPDQGTNMNNIMQGQAQGANSRTAIPCAACKLLRRKCVQECPFAPYFPPTEPHKFASVHKIFGASNVSKMLMEVPEHQRADVANSLVYEANARIRDPVYGCLGAISTLQQEAQALQSELHAVRTQIMRYSGASLVAPLAFKVPSSIAIHVSSTSLSSSTQTTVNSGSNEQYTMGSPESTMASVDLKDHYWSQLHQSC</sequence>
<evidence type="ECO:0000259" key="3">
    <source>
        <dbReference type="PROSITE" id="PS50891"/>
    </source>
</evidence>
<evidence type="ECO:0000313" key="4">
    <source>
        <dbReference type="EMBL" id="KAI5082163.1"/>
    </source>
</evidence>
<dbReference type="InterPro" id="IPR004883">
    <property type="entry name" value="LOB"/>
</dbReference>